<dbReference type="InterPro" id="IPR014710">
    <property type="entry name" value="RmlC-like_jellyroll"/>
</dbReference>
<dbReference type="AlphaFoldDB" id="A0A1H4PR50"/>
<keyword evidence="2" id="KW-0238">DNA-binding</keyword>
<sequence>MHMKVYPFKIPKPINEHLIVQVDKEPIFYNRLHQHEEIQISHIINGNGKLLVGDSVHQFSKGDIFVIGGNLPHVFKSVLNEQDAHMITVFFTSRSFGADFFELPYFNEFKTFFSNATAGFKVETNQKKIAQQLVKLSSQNKLKRFILFLELLDELGRANKQTLSRFVYSKSLSSNEGERLQIVFDFVLKNFHQPISLEQIAKMAFMTPNAFCRFFKQRTNKTFFQYLIELRVAHACQLLSSNKELNINEVADLSGFNSISNFNKKFKKIKGVTPTHYQQSLSF</sequence>
<dbReference type="PROSITE" id="PS01124">
    <property type="entry name" value="HTH_ARAC_FAMILY_2"/>
    <property type="match status" value="1"/>
</dbReference>
<dbReference type="EMBL" id="FNTB01000001">
    <property type="protein sequence ID" value="SEC09718.1"/>
    <property type="molecule type" value="Genomic_DNA"/>
</dbReference>
<evidence type="ECO:0000256" key="2">
    <source>
        <dbReference type="ARBA" id="ARBA00023125"/>
    </source>
</evidence>
<organism evidence="5 6">
    <name type="scientific">Maribacter dokdonensis</name>
    <dbReference type="NCBI Taxonomy" id="320912"/>
    <lineage>
        <taxon>Bacteria</taxon>
        <taxon>Pseudomonadati</taxon>
        <taxon>Bacteroidota</taxon>
        <taxon>Flavobacteriia</taxon>
        <taxon>Flavobacteriales</taxon>
        <taxon>Flavobacteriaceae</taxon>
        <taxon>Maribacter</taxon>
    </lineage>
</organism>
<dbReference type="PANTHER" id="PTHR43280:SF2">
    <property type="entry name" value="HTH-TYPE TRANSCRIPTIONAL REGULATOR EXSA"/>
    <property type="match status" value="1"/>
</dbReference>
<reference evidence="5 6" key="1">
    <citation type="submission" date="2016-10" db="EMBL/GenBank/DDBJ databases">
        <authorList>
            <person name="de Groot N.N."/>
        </authorList>
    </citation>
    <scope>NUCLEOTIDE SEQUENCE [LARGE SCALE GENOMIC DNA]</scope>
    <source>
        <strain evidence="5 6">MAR_2009_71</strain>
    </source>
</reference>
<dbReference type="Pfam" id="PF07883">
    <property type="entry name" value="Cupin_2"/>
    <property type="match status" value="1"/>
</dbReference>
<dbReference type="InterPro" id="IPR013096">
    <property type="entry name" value="Cupin_2"/>
</dbReference>
<name>A0A1H4PR50_9FLAO</name>
<keyword evidence="1" id="KW-0805">Transcription regulation</keyword>
<dbReference type="SMART" id="SM00342">
    <property type="entry name" value="HTH_ARAC"/>
    <property type="match status" value="1"/>
</dbReference>
<dbReference type="InterPro" id="IPR018062">
    <property type="entry name" value="HTH_AraC-typ_CS"/>
</dbReference>
<dbReference type="PRINTS" id="PR00032">
    <property type="entry name" value="HTHARAC"/>
</dbReference>
<keyword evidence="3" id="KW-0804">Transcription</keyword>
<evidence type="ECO:0000256" key="1">
    <source>
        <dbReference type="ARBA" id="ARBA00023015"/>
    </source>
</evidence>
<proteinExistence type="predicted"/>
<dbReference type="Pfam" id="PF12833">
    <property type="entry name" value="HTH_18"/>
    <property type="match status" value="1"/>
</dbReference>
<dbReference type="PANTHER" id="PTHR43280">
    <property type="entry name" value="ARAC-FAMILY TRANSCRIPTIONAL REGULATOR"/>
    <property type="match status" value="1"/>
</dbReference>
<dbReference type="Gene3D" id="2.60.120.10">
    <property type="entry name" value="Jelly Rolls"/>
    <property type="match status" value="1"/>
</dbReference>
<protein>
    <submittedName>
        <fullName evidence="5">Transcriptional regulator, AraC family</fullName>
    </submittedName>
</protein>
<gene>
    <name evidence="5" type="ORF">SAMN05192540_2345</name>
</gene>
<dbReference type="Gene3D" id="1.10.10.60">
    <property type="entry name" value="Homeodomain-like"/>
    <property type="match status" value="2"/>
</dbReference>
<dbReference type="InterPro" id="IPR020449">
    <property type="entry name" value="Tscrpt_reg_AraC-type_HTH"/>
</dbReference>
<dbReference type="GO" id="GO:0043565">
    <property type="term" value="F:sequence-specific DNA binding"/>
    <property type="evidence" value="ECO:0007669"/>
    <property type="project" value="InterPro"/>
</dbReference>
<evidence type="ECO:0000259" key="4">
    <source>
        <dbReference type="PROSITE" id="PS01124"/>
    </source>
</evidence>
<dbReference type="Proteomes" id="UP000183038">
    <property type="component" value="Unassembled WGS sequence"/>
</dbReference>
<dbReference type="InterPro" id="IPR018060">
    <property type="entry name" value="HTH_AraC"/>
</dbReference>
<feature type="domain" description="HTH araC/xylS-type" evidence="4">
    <location>
        <begin position="181"/>
        <end position="280"/>
    </location>
</feature>
<evidence type="ECO:0000313" key="5">
    <source>
        <dbReference type="EMBL" id="SEC09718.1"/>
    </source>
</evidence>
<evidence type="ECO:0000256" key="3">
    <source>
        <dbReference type="ARBA" id="ARBA00023163"/>
    </source>
</evidence>
<evidence type="ECO:0000313" key="6">
    <source>
        <dbReference type="Proteomes" id="UP000183038"/>
    </source>
</evidence>
<dbReference type="SUPFAM" id="SSF51182">
    <property type="entry name" value="RmlC-like cupins"/>
    <property type="match status" value="1"/>
</dbReference>
<dbReference type="PROSITE" id="PS00041">
    <property type="entry name" value="HTH_ARAC_FAMILY_1"/>
    <property type="match status" value="1"/>
</dbReference>
<dbReference type="GO" id="GO:0003700">
    <property type="term" value="F:DNA-binding transcription factor activity"/>
    <property type="evidence" value="ECO:0007669"/>
    <property type="project" value="InterPro"/>
</dbReference>
<dbReference type="SUPFAM" id="SSF46689">
    <property type="entry name" value="Homeodomain-like"/>
    <property type="match status" value="2"/>
</dbReference>
<dbReference type="InterPro" id="IPR011051">
    <property type="entry name" value="RmlC_Cupin_sf"/>
</dbReference>
<accession>A0A1H4PR50</accession>
<dbReference type="InterPro" id="IPR009057">
    <property type="entry name" value="Homeodomain-like_sf"/>
</dbReference>